<evidence type="ECO:0000313" key="1">
    <source>
        <dbReference type="EMBL" id="UYQ66740.1"/>
    </source>
</evidence>
<dbReference type="InterPro" id="IPR015315">
    <property type="entry name" value="DUF1963"/>
</dbReference>
<proteinExistence type="predicted"/>
<dbReference type="EMBL" id="CP107567">
    <property type="protein sequence ID" value="UYQ66740.1"/>
    <property type="molecule type" value="Genomic_DNA"/>
</dbReference>
<dbReference type="SUPFAM" id="SSF103032">
    <property type="entry name" value="Hypothetical protein YwqG"/>
    <property type="match status" value="1"/>
</dbReference>
<reference evidence="1" key="1">
    <citation type="submission" date="2022-10" db="EMBL/GenBank/DDBJ databases">
        <title>Cytochrome P450 Catalyzes Benzene Ring Formation in the Biosynthesis of Trialkyl-Substituted Aromatic Polyketides.</title>
        <authorList>
            <person name="Zhao E."/>
            <person name="Ge H."/>
        </authorList>
    </citation>
    <scope>NUCLEOTIDE SEQUENCE</scope>
    <source>
        <strain evidence="1">NA0869</strain>
    </source>
</reference>
<keyword evidence="2" id="KW-1185">Reference proteome</keyword>
<sequence>MRGDAGALYWADRSQDLTERCFDRAMFTWQCG</sequence>
<protein>
    <submittedName>
        <fullName evidence="1">DUF1963 domain-containing protein</fullName>
    </submittedName>
</protein>
<dbReference type="InterPro" id="IPR035948">
    <property type="entry name" value="YwqG-like_sf"/>
</dbReference>
<name>A0ABY6IIA3_STRPE</name>
<evidence type="ECO:0000313" key="2">
    <source>
        <dbReference type="Proteomes" id="UP001163878"/>
    </source>
</evidence>
<accession>A0ABY6IIA3</accession>
<gene>
    <name evidence="1" type="ORF">OGH68_31525</name>
</gene>
<dbReference type="Proteomes" id="UP001163878">
    <property type="component" value="Chromosome"/>
</dbReference>
<organism evidence="1 2">
    <name type="scientific">Streptomyces peucetius</name>
    <dbReference type="NCBI Taxonomy" id="1950"/>
    <lineage>
        <taxon>Bacteria</taxon>
        <taxon>Bacillati</taxon>
        <taxon>Actinomycetota</taxon>
        <taxon>Actinomycetes</taxon>
        <taxon>Kitasatosporales</taxon>
        <taxon>Streptomycetaceae</taxon>
        <taxon>Streptomyces</taxon>
    </lineage>
</organism>
<dbReference type="Pfam" id="PF09234">
    <property type="entry name" value="DUF1963"/>
    <property type="match status" value="1"/>
</dbReference>
<dbReference type="Gene3D" id="2.30.320.10">
    <property type="entry name" value="YwqG-like"/>
    <property type="match status" value="1"/>
</dbReference>